<dbReference type="InterPro" id="IPR000960">
    <property type="entry name" value="Flavin_mOase"/>
</dbReference>
<name>A0A137NWT6_CONC2</name>
<keyword evidence="6" id="KW-1185">Reference proteome</keyword>
<dbReference type="PRINTS" id="PR00370">
    <property type="entry name" value="FMOXYGENASE"/>
</dbReference>
<dbReference type="GO" id="GO:0004499">
    <property type="term" value="F:N,N-dimethylaniline monooxygenase activity"/>
    <property type="evidence" value="ECO:0007669"/>
    <property type="project" value="InterPro"/>
</dbReference>
<keyword evidence="3" id="KW-0274">FAD</keyword>
<protein>
    <submittedName>
        <fullName evidence="5">FAD/NAD(P)-binding domain-containing protein</fullName>
    </submittedName>
</protein>
<dbReference type="Proteomes" id="UP000070444">
    <property type="component" value="Unassembled WGS sequence"/>
</dbReference>
<comment type="similarity">
    <text evidence="1">Belongs to the FAD-binding monooxygenase family.</text>
</comment>
<gene>
    <name evidence="5" type="ORF">CONCODRAFT_87038</name>
</gene>
<dbReference type="GO" id="GO:0050661">
    <property type="term" value="F:NADP binding"/>
    <property type="evidence" value="ECO:0007669"/>
    <property type="project" value="InterPro"/>
</dbReference>
<evidence type="ECO:0000313" key="5">
    <source>
        <dbReference type="EMBL" id="KXN67300.1"/>
    </source>
</evidence>
<dbReference type="GO" id="GO:0050660">
    <property type="term" value="F:flavin adenine dinucleotide binding"/>
    <property type="evidence" value="ECO:0007669"/>
    <property type="project" value="InterPro"/>
</dbReference>
<dbReference type="OrthoDB" id="74360at2759"/>
<evidence type="ECO:0000256" key="2">
    <source>
        <dbReference type="ARBA" id="ARBA00022630"/>
    </source>
</evidence>
<dbReference type="STRING" id="796925.A0A137NWT6"/>
<reference evidence="5 6" key="1">
    <citation type="journal article" date="2015" name="Genome Biol. Evol.">
        <title>Phylogenomic analyses indicate that early fungi evolved digesting cell walls of algal ancestors of land plants.</title>
        <authorList>
            <person name="Chang Y."/>
            <person name="Wang S."/>
            <person name="Sekimoto S."/>
            <person name="Aerts A.L."/>
            <person name="Choi C."/>
            <person name="Clum A."/>
            <person name="LaButti K.M."/>
            <person name="Lindquist E.A."/>
            <person name="Yee Ngan C."/>
            <person name="Ohm R.A."/>
            <person name="Salamov A.A."/>
            <person name="Grigoriev I.V."/>
            <person name="Spatafora J.W."/>
            <person name="Berbee M.L."/>
        </authorList>
    </citation>
    <scope>NUCLEOTIDE SEQUENCE [LARGE SCALE GENOMIC DNA]</scope>
    <source>
        <strain evidence="5 6">NRRL 28638</strain>
    </source>
</reference>
<dbReference type="PANTHER" id="PTHR42877:SF4">
    <property type="entry name" value="FAD_NAD(P)-BINDING DOMAIN-CONTAINING PROTEIN-RELATED"/>
    <property type="match status" value="1"/>
</dbReference>
<dbReference type="Gene3D" id="3.50.50.60">
    <property type="entry name" value="FAD/NAD(P)-binding domain"/>
    <property type="match status" value="2"/>
</dbReference>
<proteinExistence type="inferred from homology"/>
<dbReference type="InterPro" id="IPR036188">
    <property type="entry name" value="FAD/NAD-bd_sf"/>
</dbReference>
<accession>A0A137NWT6</accession>
<dbReference type="Pfam" id="PF00743">
    <property type="entry name" value="FMO-like"/>
    <property type="match status" value="1"/>
</dbReference>
<dbReference type="AlphaFoldDB" id="A0A137NWT6"/>
<evidence type="ECO:0000256" key="4">
    <source>
        <dbReference type="ARBA" id="ARBA00023002"/>
    </source>
</evidence>
<organism evidence="5 6">
    <name type="scientific">Conidiobolus coronatus (strain ATCC 28846 / CBS 209.66 / NRRL 28638)</name>
    <name type="common">Delacroixia coronata</name>
    <dbReference type="NCBI Taxonomy" id="796925"/>
    <lineage>
        <taxon>Eukaryota</taxon>
        <taxon>Fungi</taxon>
        <taxon>Fungi incertae sedis</taxon>
        <taxon>Zoopagomycota</taxon>
        <taxon>Entomophthoromycotina</taxon>
        <taxon>Entomophthoromycetes</taxon>
        <taxon>Entomophthorales</taxon>
        <taxon>Ancylistaceae</taxon>
        <taxon>Conidiobolus</taxon>
    </lineage>
</organism>
<dbReference type="SUPFAM" id="SSF51905">
    <property type="entry name" value="FAD/NAD(P)-binding domain"/>
    <property type="match status" value="1"/>
</dbReference>
<dbReference type="EMBL" id="KQ964645">
    <property type="protein sequence ID" value="KXN67300.1"/>
    <property type="molecule type" value="Genomic_DNA"/>
</dbReference>
<sequence length="504" mass="57416">MTNFKSYADGSKPKVAILGAGVSGIVAGHQIKKHLGIDDFVIFEGEEEVGGTWQTNTYPGCACDINSHVYSIYDNLNPNWTKNYVGYSEIHNYLKDCVDKFNIRDNIKLNTWVTKARFDNDKKKWNLTYTDMLNGKENQASFDILIGGVGPLRIPNIPEHLTKFDGPWTHSAKWDHSIELKDKVVGIIGSGASAVQIVPNIIDKVSELHTFHRTPPFVFPKGISKYSKFKIFLLNYLPGFLKLYYWIRFFSAEFFILGFTQGSLLEKLLSWVAKIYINRAIKDETKRKLMTPNYALGCKRITPSDTYYNAIDNPKTYVHDGNIKKIEGKTLYLKDGSEVTVDVLILATGYKTLTPYQDLDIVNTNNEHIDLNYDKTEASPQLNYGITMSGVPNFFMMLGPTTALGHNSVIYMIECQANYIVNTLKKMINYNVASIDLKPDVGDTYWQWVQRRIKSMVWHGSCQSWYLNSKGEVVSLWPGSCIEYYLRTINPKLSEYNCTPKPGY</sequence>
<dbReference type="InterPro" id="IPR051209">
    <property type="entry name" value="FAD-bind_Monooxygenase_sf"/>
</dbReference>
<evidence type="ECO:0000313" key="6">
    <source>
        <dbReference type="Proteomes" id="UP000070444"/>
    </source>
</evidence>
<keyword evidence="2" id="KW-0285">Flavoprotein</keyword>
<keyword evidence="4" id="KW-0560">Oxidoreductase</keyword>
<dbReference type="PANTHER" id="PTHR42877">
    <property type="entry name" value="L-ORNITHINE N(5)-MONOOXYGENASE-RELATED"/>
    <property type="match status" value="1"/>
</dbReference>
<evidence type="ECO:0000256" key="3">
    <source>
        <dbReference type="ARBA" id="ARBA00022827"/>
    </source>
</evidence>
<dbReference type="InterPro" id="IPR020946">
    <property type="entry name" value="Flavin_mOase-like"/>
</dbReference>
<dbReference type="OMA" id="FRTSIFM"/>
<evidence type="ECO:0000256" key="1">
    <source>
        <dbReference type="ARBA" id="ARBA00010139"/>
    </source>
</evidence>